<dbReference type="GO" id="GO:0032977">
    <property type="term" value="F:membrane insertase activity"/>
    <property type="evidence" value="ECO:0007669"/>
    <property type="project" value="InterPro"/>
</dbReference>
<keyword evidence="10 13" id="KW-0143">Chaperone</keyword>
<keyword evidence="4 13" id="KW-0813">Transport</keyword>
<dbReference type="GO" id="GO:0005886">
    <property type="term" value="C:plasma membrane"/>
    <property type="evidence" value="ECO:0007669"/>
    <property type="project" value="UniProtKB-SubCell"/>
</dbReference>
<evidence type="ECO:0000256" key="1">
    <source>
        <dbReference type="ARBA" id="ARBA00004429"/>
    </source>
</evidence>
<evidence type="ECO:0000259" key="16">
    <source>
        <dbReference type="Pfam" id="PF14849"/>
    </source>
</evidence>
<dbReference type="OrthoDB" id="9780552at2"/>
<feature type="transmembrane region" description="Helical" evidence="13">
    <location>
        <begin position="578"/>
        <end position="598"/>
    </location>
</feature>
<dbReference type="PANTHER" id="PTHR12428">
    <property type="entry name" value="OXA1"/>
    <property type="match status" value="1"/>
</dbReference>
<dbReference type="GO" id="GO:0015031">
    <property type="term" value="P:protein transport"/>
    <property type="evidence" value="ECO:0007669"/>
    <property type="project" value="UniProtKB-KW"/>
</dbReference>
<evidence type="ECO:0000313" key="18">
    <source>
        <dbReference type="Proteomes" id="UP000316008"/>
    </source>
</evidence>
<dbReference type="PANTHER" id="PTHR12428:SF65">
    <property type="entry name" value="CYTOCHROME C OXIDASE ASSEMBLY PROTEIN COX18, MITOCHONDRIAL"/>
    <property type="match status" value="1"/>
</dbReference>
<dbReference type="GO" id="GO:0051205">
    <property type="term" value="P:protein insertion into membrane"/>
    <property type="evidence" value="ECO:0007669"/>
    <property type="project" value="TreeGrafter"/>
</dbReference>
<evidence type="ECO:0000256" key="13">
    <source>
        <dbReference type="HAMAP-Rule" id="MF_01810"/>
    </source>
</evidence>
<feature type="transmembrane region" description="Helical" evidence="13">
    <location>
        <begin position="388"/>
        <end position="411"/>
    </location>
</feature>
<evidence type="ECO:0000256" key="10">
    <source>
        <dbReference type="ARBA" id="ARBA00023186"/>
    </source>
</evidence>
<keyword evidence="7 13" id="KW-0653">Protein transport</keyword>
<dbReference type="InterPro" id="IPR038221">
    <property type="entry name" value="YidC_periplasmic_sf"/>
</dbReference>
<keyword evidence="6 13" id="KW-0812">Transmembrane</keyword>
<dbReference type="Proteomes" id="UP000316008">
    <property type="component" value="Unassembled WGS sequence"/>
</dbReference>
<dbReference type="InterPro" id="IPR019998">
    <property type="entry name" value="Membr_insert_YidC"/>
</dbReference>
<gene>
    <name evidence="13 17" type="primary">yidC</name>
    <name evidence="17" type="ORF">FO442_01155</name>
</gene>
<evidence type="ECO:0000256" key="9">
    <source>
        <dbReference type="ARBA" id="ARBA00023136"/>
    </source>
</evidence>
<dbReference type="NCBIfam" id="NF002356">
    <property type="entry name" value="PRK01318.2-3"/>
    <property type="match status" value="1"/>
</dbReference>
<dbReference type="NCBIfam" id="TIGR03593">
    <property type="entry name" value="yidC_nterm"/>
    <property type="match status" value="1"/>
</dbReference>
<feature type="region of interest" description="Disordered" evidence="14">
    <location>
        <begin position="610"/>
        <end position="651"/>
    </location>
</feature>
<evidence type="ECO:0000256" key="2">
    <source>
        <dbReference type="ARBA" id="ARBA00010527"/>
    </source>
</evidence>
<feature type="region of interest" description="Disordered" evidence="14">
    <location>
        <begin position="30"/>
        <end position="58"/>
    </location>
</feature>
<dbReference type="Pfam" id="PF14849">
    <property type="entry name" value="YidC_periplas"/>
    <property type="match status" value="1"/>
</dbReference>
<evidence type="ECO:0000256" key="11">
    <source>
        <dbReference type="ARBA" id="ARBA00033245"/>
    </source>
</evidence>
<dbReference type="InterPro" id="IPR028053">
    <property type="entry name" value="Membr_insert_YidC_N"/>
</dbReference>
<accession>A0A556N6F2</accession>
<dbReference type="RefSeq" id="WP_144331301.1">
    <property type="nucleotide sequence ID" value="NZ_VLPL01000001.1"/>
</dbReference>
<feature type="domain" description="Membrane insertase YidC N-terminal" evidence="16">
    <location>
        <begin position="109"/>
        <end position="378"/>
    </location>
</feature>
<evidence type="ECO:0000256" key="4">
    <source>
        <dbReference type="ARBA" id="ARBA00022448"/>
    </source>
</evidence>
<evidence type="ECO:0000256" key="14">
    <source>
        <dbReference type="SAM" id="MobiDB-lite"/>
    </source>
</evidence>
<keyword evidence="5 13" id="KW-1003">Cell membrane</keyword>
<evidence type="ECO:0000256" key="8">
    <source>
        <dbReference type="ARBA" id="ARBA00022989"/>
    </source>
</evidence>
<feature type="transmembrane region" description="Helical" evidence="13">
    <location>
        <begin position="556"/>
        <end position="572"/>
    </location>
</feature>
<evidence type="ECO:0000256" key="7">
    <source>
        <dbReference type="ARBA" id="ARBA00022927"/>
    </source>
</evidence>
<dbReference type="Pfam" id="PF02096">
    <property type="entry name" value="60KD_IMP"/>
    <property type="match status" value="1"/>
</dbReference>
<dbReference type="PRINTS" id="PR00701">
    <property type="entry name" value="60KDINNERMP"/>
</dbReference>
<feature type="transmembrane region" description="Helical" evidence="13">
    <location>
        <begin position="455"/>
        <end position="481"/>
    </location>
</feature>
<proteinExistence type="inferred from homology"/>
<dbReference type="HAMAP" id="MF_01810">
    <property type="entry name" value="YidC_type1"/>
    <property type="match status" value="1"/>
</dbReference>
<feature type="transmembrane region" description="Helical" evidence="13">
    <location>
        <begin position="516"/>
        <end position="535"/>
    </location>
</feature>
<dbReference type="CDD" id="cd19961">
    <property type="entry name" value="EcYidC-like_peri"/>
    <property type="match status" value="1"/>
</dbReference>
<keyword evidence="9 13" id="KW-0472">Membrane</keyword>
<comment type="function">
    <text evidence="13">Required for the insertion and/or proper folding and/or complex formation of integral membrane proteins into the membrane. Involved in integration of membrane proteins that insert both dependently and independently of the Sec translocase complex, as well as at least some lipoproteins. Aids folding of multispanning membrane proteins.</text>
</comment>
<comment type="similarity">
    <text evidence="2 13">Belongs to the OXA1/ALB3/YidC family. Type 1 subfamily.</text>
</comment>
<name>A0A556N6F2_9FLAO</name>
<comment type="caution">
    <text evidence="17">The sequence shown here is derived from an EMBL/GenBank/DDBJ whole genome shotgun (WGS) entry which is preliminary data.</text>
</comment>
<dbReference type="NCBIfam" id="TIGR03592">
    <property type="entry name" value="yidC_oxa1_cterm"/>
    <property type="match status" value="1"/>
</dbReference>
<feature type="compositionally biased region" description="Basic and acidic residues" evidence="14">
    <location>
        <begin position="30"/>
        <end position="55"/>
    </location>
</feature>
<dbReference type="AlphaFoldDB" id="A0A556N6F2"/>
<evidence type="ECO:0000256" key="6">
    <source>
        <dbReference type="ARBA" id="ARBA00022692"/>
    </source>
</evidence>
<sequence length="651" mass="74393">MDRNTVIGLTLIGALLVVFTYMSQPSEKEVKAKQKEQRELAEQAKKDADSTEKANKNKPVLVAKKDKDGNQLKDEKGGLVYFNEKTKKDTIITPKAKVPSNVLVKGEIVRLESEKLIIDLSTKGGIVSAVRLKQYESYVDFAKKDGKITPLYLFKDGDHTNQLIFNIAGKKYVTGNKEFEIVSKSKHKVVFKHDVADGSIIYTYNLKGGYDLGYTIEMKDLNGKVLPNSVMLDWQMEMLRSERLLSEQRKVSTICYESAEGKLDWNSEVAESYKVAETDMKWVAYKQSYFSSILDADNGFKVKGTKFTSTNYKPGSKQFFTHIRKYRSRLNLGMQSVKDGKASFSWYFGPNDYHTLAAYDKDYDDILNLGWGIFRWINLYAVQPVFTFFLNLGVNAGLAILLLTIILKLVLMPVQWKMFVSSAKMKILKPQIDEINAKYPNKEDAMKKQMDMMALYRASGASPLAGCVPMLFQMPILLAVFRFFPATFDLRQRGFLWAEDLSSFDSIWDFGTYIPLYGNHVSLFTLLMAVTTLAYTHLNSSNMTQQQQPGMPNMKIIMYMFPIMMIFFFNNYSSGLSYYYFISTLMTIILMFVIKRFFVDEEKLKAKMAEAQTNSAKKGATAAPKKKSSFMQRLEDAQKAQQEQAKNRKKK</sequence>
<comment type="subcellular location">
    <subcellularLocation>
        <location evidence="1">Cell inner membrane</location>
        <topology evidence="1">Multi-pass membrane protein</topology>
    </subcellularLocation>
    <subcellularLocation>
        <location evidence="13">Cell membrane</location>
        <topology evidence="13">Multi-pass membrane protein</topology>
    </subcellularLocation>
</comment>
<keyword evidence="18" id="KW-1185">Reference proteome</keyword>
<reference evidence="17 18" key="1">
    <citation type="submission" date="2019-07" db="EMBL/GenBank/DDBJ databases">
        <authorList>
            <person name="Huq M.A."/>
        </authorList>
    </citation>
    <scope>NUCLEOTIDE SEQUENCE [LARGE SCALE GENOMIC DNA]</scope>
    <source>
        <strain evidence="17 18">MAH-3</strain>
    </source>
</reference>
<feature type="domain" description="Membrane insertase YidC/Oxa/ALB C-terminal" evidence="15">
    <location>
        <begin position="397"/>
        <end position="596"/>
    </location>
</feature>
<dbReference type="Gene3D" id="2.70.98.90">
    <property type="match status" value="1"/>
</dbReference>
<evidence type="ECO:0000256" key="12">
    <source>
        <dbReference type="ARBA" id="ARBA00033342"/>
    </source>
</evidence>
<dbReference type="CDD" id="cd20070">
    <property type="entry name" value="5TM_YidC_Alb3"/>
    <property type="match status" value="1"/>
</dbReference>
<dbReference type="InterPro" id="IPR001708">
    <property type="entry name" value="YidC/ALB3/OXA1/COX18"/>
</dbReference>
<evidence type="ECO:0000256" key="5">
    <source>
        <dbReference type="ARBA" id="ARBA00022475"/>
    </source>
</evidence>
<dbReference type="InterPro" id="IPR028055">
    <property type="entry name" value="YidC/Oxa/ALB_C"/>
</dbReference>
<dbReference type="InterPro" id="IPR047196">
    <property type="entry name" value="YidC_ALB_C"/>
</dbReference>
<organism evidence="17 18">
    <name type="scientific">Fluviicola chungangensis</name>
    <dbReference type="NCBI Taxonomy" id="2597671"/>
    <lineage>
        <taxon>Bacteria</taxon>
        <taxon>Pseudomonadati</taxon>
        <taxon>Bacteroidota</taxon>
        <taxon>Flavobacteriia</taxon>
        <taxon>Flavobacteriales</taxon>
        <taxon>Crocinitomicaceae</taxon>
        <taxon>Fluviicola</taxon>
    </lineage>
</organism>
<comment type="subunit">
    <text evidence="13">Interacts with the Sec translocase complex via SecD. Specifically interacts with transmembrane segments of nascent integral membrane proteins during membrane integration.</text>
</comment>
<evidence type="ECO:0000259" key="15">
    <source>
        <dbReference type="Pfam" id="PF02096"/>
    </source>
</evidence>
<protein>
    <recommendedName>
        <fullName evidence="3 13">Membrane protein insertase YidC</fullName>
    </recommendedName>
    <alternativeName>
        <fullName evidence="12 13">Foldase YidC</fullName>
    </alternativeName>
    <alternativeName>
        <fullName evidence="11 13">Membrane integrase YidC</fullName>
    </alternativeName>
    <alternativeName>
        <fullName evidence="13">Membrane protein YidC</fullName>
    </alternativeName>
</protein>
<dbReference type="EMBL" id="VLPL01000001">
    <property type="protein sequence ID" value="TSJ47766.1"/>
    <property type="molecule type" value="Genomic_DNA"/>
</dbReference>
<evidence type="ECO:0000256" key="3">
    <source>
        <dbReference type="ARBA" id="ARBA00015325"/>
    </source>
</evidence>
<evidence type="ECO:0000313" key="17">
    <source>
        <dbReference type="EMBL" id="TSJ47766.1"/>
    </source>
</evidence>
<keyword evidence="8 13" id="KW-1133">Transmembrane helix</keyword>